<evidence type="ECO:0000259" key="6">
    <source>
        <dbReference type="Pfam" id="PF00892"/>
    </source>
</evidence>
<dbReference type="Proteomes" id="UP001501788">
    <property type="component" value="Unassembled WGS sequence"/>
</dbReference>
<dbReference type="InterPro" id="IPR050638">
    <property type="entry name" value="AA-Vitamin_Transporters"/>
</dbReference>
<evidence type="ECO:0000256" key="5">
    <source>
        <dbReference type="SAM" id="Phobius"/>
    </source>
</evidence>
<evidence type="ECO:0000256" key="2">
    <source>
        <dbReference type="ARBA" id="ARBA00022692"/>
    </source>
</evidence>
<feature type="transmembrane region" description="Helical" evidence="5">
    <location>
        <begin position="71"/>
        <end position="93"/>
    </location>
</feature>
<reference evidence="8" key="1">
    <citation type="journal article" date="2019" name="Int. J. Syst. Evol. Microbiol.">
        <title>The Global Catalogue of Microorganisms (GCM) 10K type strain sequencing project: providing services to taxonomists for standard genome sequencing and annotation.</title>
        <authorList>
            <consortium name="The Broad Institute Genomics Platform"/>
            <consortium name="The Broad Institute Genome Sequencing Center for Infectious Disease"/>
            <person name="Wu L."/>
            <person name="Ma J."/>
        </authorList>
    </citation>
    <scope>NUCLEOTIDE SEQUENCE [LARGE SCALE GENOMIC DNA]</scope>
    <source>
        <strain evidence="8">JCM 31890</strain>
    </source>
</reference>
<feature type="transmembrane region" description="Helical" evidence="5">
    <location>
        <begin position="155"/>
        <end position="179"/>
    </location>
</feature>
<protein>
    <submittedName>
        <fullName evidence="7">O-acetylserine/cysteine exporter</fullName>
    </submittedName>
</protein>
<dbReference type="EMBL" id="BAABEX010000024">
    <property type="protein sequence ID" value="GAA4426205.1"/>
    <property type="molecule type" value="Genomic_DNA"/>
</dbReference>
<keyword evidence="4 5" id="KW-0472">Membrane</keyword>
<comment type="caution">
    <text evidence="7">The sequence shown here is derived from an EMBL/GenBank/DDBJ whole genome shotgun (WGS) entry which is preliminary data.</text>
</comment>
<feature type="transmembrane region" description="Helical" evidence="5">
    <location>
        <begin position="46"/>
        <end position="64"/>
    </location>
</feature>
<keyword evidence="2 5" id="KW-0812">Transmembrane</keyword>
<keyword evidence="8" id="KW-1185">Reference proteome</keyword>
<dbReference type="InterPro" id="IPR000620">
    <property type="entry name" value="EamA_dom"/>
</dbReference>
<evidence type="ECO:0000256" key="3">
    <source>
        <dbReference type="ARBA" id="ARBA00022989"/>
    </source>
</evidence>
<dbReference type="RefSeq" id="WP_345064746.1">
    <property type="nucleotide sequence ID" value="NZ_BAABEX010000024.1"/>
</dbReference>
<feature type="transmembrane region" description="Helical" evidence="5">
    <location>
        <begin position="231"/>
        <end position="252"/>
    </location>
</feature>
<dbReference type="PANTHER" id="PTHR32322:SF9">
    <property type="entry name" value="AMINO-ACID METABOLITE EFFLUX PUMP-RELATED"/>
    <property type="match status" value="1"/>
</dbReference>
<evidence type="ECO:0000313" key="8">
    <source>
        <dbReference type="Proteomes" id="UP001501788"/>
    </source>
</evidence>
<dbReference type="Pfam" id="PF00892">
    <property type="entry name" value="EamA"/>
    <property type="match status" value="2"/>
</dbReference>
<feature type="transmembrane region" description="Helical" evidence="5">
    <location>
        <begin position="99"/>
        <end position="119"/>
    </location>
</feature>
<sequence length="327" mass="34472">MNAPTPATGRPAGLSARDLAAALVVVVLWGLNFVAMKWGLRSFTPFQLGAARYLCAALPLVLLVRPPRVPWQAVVLFGLFQGLGQFGFLFWGLRVGMTASLASVLLQTQVFFTALWAFVLLRERPGVPLRIGMGLAALGLGCFAMGQIAPAGGAVATTAAGLLLTLCAAASWAASNVVARRAQQQAPGYDPLAFVVWSSAVPVLPFVLLAGWLDPDAARWTQASTWAAVPWLGWASVAYLGWVATIAGYALWTGLLTRHPANRVAPFSLGVPVVGLLAGMGLLGETVSAWQWAGIGWVVAALLCVTLGPRWTGFWAARADKSSTSSY</sequence>
<gene>
    <name evidence="7" type="ORF">GCM10023090_21870</name>
</gene>
<feature type="transmembrane region" description="Helical" evidence="5">
    <location>
        <begin position="191"/>
        <end position="211"/>
    </location>
</feature>
<feature type="transmembrane region" description="Helical" evidence="5">
    <location>
        <begin position="264"/>
        <end position="283"/>
    </location>
</feature>
<dbReference type="InterPro" id="IPR037185">
    <property type="entry name" value="EmrE-like"/>
</dbReference>
<feature type="domain" description="EamA" evidence="6">
    <location>
        <begin position="21"/>
        <end position="141"/>
    </location>
</feature>
<accession>A0ABP8LAX5</accession>
<organism evidence="7 8">
    <name type="scientific">Acidovorax lacteus</name>
    <dbReference type="NCBI Taxonomy" id="1924988"/>
    <lineage>
        <taxon>Bacteria</taxon>
        <taxon>Pseudomonadati</taxon>
        <taxon>Pseudomonadota</taxon>
        <taxon>Betaproteobacteria</taxon>
        <taxon>Burkholderiales</taxon>
        <taxon>Comamonadaceae</taxon>
        <taxon>Acidovorax</taxon>
    </lineage>
</organism>
<feature type="transmembrane region" description="Helical" evidence="5">
    <location>
        <begin position="289"/>
        <end position="308"/>
    </location>
</feature>
<dbReference type="PANTHER" id="PTHR32322">
    <property type="entry name" value="INNER MEMBRANE TRANSPORTER"/>
    <property type="match status" value="1"/>
</dbReference>
<keyword evidence="3 5" id="KW-1133">Transmembrane helix</keyword>
<feature type="transmembrane region" description="Helical" evidence="5">
    <location>
        <begin position="131"/>
        <end position="149"/>
    </location>
</feature>
<evidence type="ECO:0000256" key="4">
    <source>
        <dbReference type="ARBA" id="ARBA00023136"/>
    </source>
</evidence>
<dbReference type="SUPFAM" id="SSF103481">
    <property type="entry name" value="Multidrug resistance efflux transporter EmrE"/>
    <property type="match status" value="2"/>
</dbReference>
<feature type="transmembrane region" description="Helical" evidence="5">
    <location>
        <begin position="19"/>
        <end position="40"/>
    </location>
</feature>
<proteinExistence type="predicted"/>
<feature type="domain" description="EamA" evidence="6">
    <location>
        <begin position="160"/>
        <end position="306"/>
    </location>
</feature>
<evidence type="ECO:0000313" key="7">
    <source>
        <dbReference type="EMBL" id="GAA4426205.1"/>
    </source>
</evidence>
<evidence type="ECO:0000256" key="1">
    <source>
        <dbReference type="ARBA" id="ARBA00004141"/>
    </source>
</evidence>
<name>A0ABP8LAX5_9BURK</name>
<comment type="subcellular location">
    <subcellularLocation>
        <location evidence="1">Membrane</location>
        <topology evidence="1">Multi-pass membrane protein</topology>
    </subcellularLocation>
</comment>